<dbReference type="Gene3D" id="2.160.20.110">
    <property type="match status" value="1"/>
</dbReference>
<accession>X1VPA5</accession>
<proteinExistence type="predicted"/>
<evidence type="ECO:0000313" key="1">
    <source>
        <dbReference type="EMBL" id="GAJ21817.1"/>
    </source>
</evidence>
<evidence type="ECO:0008006" key="2">
    <source>
        <dbReference type="Google" id="ProtNLM"/>
    </source>
</evidence>
<gene>
    <name evidence="1" type="ORF">S12H4_62822</name>
</gene>
<dbReference type="AlphaFoldDB" id="X1VPA5"/>
<sequence length="66" mass="6999">HTITGLYINKPLAGGVGLFGYLRNGAEVKNVGLIDAEVYGKYYVATLAGTSNYGSLIHNCYAMGEV</sequence>
<feature type="non-terminal residue" evidence="1">
    <location>
        <position position="66"/>
    </location>
</feature>
<protein>
    <recommendedName>
        <fullName evidence="2">GLUG domain-containing protein</fullName>
    </recommendedName>
</protein>
<dbReference type="EMBL" id="BARW01042355">
    <property type="protein sequence ID" value="GAJ21817.1"/>
    <property type="molecule type" value="Genomic_DNA"/>
</dbReference>
<organism evidence="1">
    <name type="scientific">marine sediment metagenome</name>
    <dbReference type="NCBI Taxonomy" id="412755"/>
    <lineage>
        <taxon>unclassified sequences</taxon>
        <taxon>metagenomes</taxon>
        <taxon>ecological metagenomes</taxon>
    </lineage>
</organism>
<reference evidence="1" key="1">
    <citation type="journal article" date="2014" name="Front. Microbiol.">
        <title>High frequency of phylogenetically diverse reductive dehalogenase-homologous genes in deep subseafloor sedimentary metagenomes.</title>
        <authorList>
            <person name="Kawai M."/>
            <person name="Futagami T."/>
            <person name="Toyoda A."/>
            <person name="Takaki Y."/>
            <person name="Nishi S."/>
            <person name="Hori S."/>
            <person name="Arai W."/>
            <person name="Tsubouchi T."/>
            <person name="Morono Y."/>
            <person name="Uchiyama I."/>
            <person name="Ito T."/>
            <person name="Fujiyama A."/>
            <person name="Inagaki F."/>
            <person name="Takami H."/>
        </authorList>
    </citation>
    <scope>NUCLEOTIDE SEQUENCE</scope>
    <source>
        <strain evidence="1">Expedition CK06-06</strain>
    </source>
</reference>
<name>X1VPA5_9ZZZZ</name>
<comment type="caution">
    <text evidence="1">The sequence shown here is derived from an EMBL/GenBank/DDBJ whole genome shotgun (WGS) entry which is preliminary data.</text>
</comment>
<feature type="non-terminal residue" evidence="1">
    <location>
        <position position="1"/>
    </location>
</feature>